<dbReference type="InterPro" id="IPR011125">
    <property type="entry name" value="Znf_HypF"/>
</dbReference>
<evidence type="ECO:0000256" key="7">
    <source>
        <dbReference type="ARBA" id="ARBA00048220"/>
    </source>
</evidence>
<dbReference type="InterPro" id="IPR006070">
    <property type="entry name" value="Sua5-like_dom"/>
</dbReference>
<dbReference type="PROSITE" id="PS51163">
    <property type="entry name" value="YRDC"/>
    <property type="match status" value="1"/>
</dbReference>
<dbReference type="Pfam" id="PF17788">
    <property type="entry name" value="HypF_C"/>
    <property type="match status" value="1"/>
</dbReference>
<dbReference type="PROSITE" id="PS00150">
    <property type="entry name" value="ACYLPHOSPHATASE_1"/>
    <property type="match status" value="1"/>
</dbReference>
<keyword evidence="9" id="KW-0378">Hydrolase</keyword>
<dbReference type="InterPro" id="IPR004421">
    <property type="entry name" value="Carbamoyltransferase_HypF"/>
</dbReference>
<dbReference type="Pfam" id="PF00708">
    <property type="entry name" value="Acylphosphatase"/>
    <property type="match status" value="1"/>
</dbReference>
<dbReference type="Pfam" id="PF22521">
    <property type="entry name" value="HypF_C_2"/>
    <property type="match status" value="1"/>
</dbReference>
<evidence type="ECO:0000256" key="1">
    <source>
        <dbReference type="ARBA" id="ARBA00004711"/>
    </source>
</evidence>
<dbReference type="InterPro" id="IPR001792">
    <property type="entry name" value="Acylphosphatase-like_dom"/>
</dbReference>
<keyword evidence="4" id="KW-0479">Metal-binding</keyword>
<dbReference type="NCBIfam" id="TIGR00143">
    <property type="entry name" value="hypF"/>
    <property type="match status" value="1"/>
</dbReference>
<evidence type="ECO:0000256" key="5">
    <source>
        <dbReference type="ARBA" id="ARBA00022771"/>
    </source>
</evidence>
<dbReference type="InterPro" id="IPR041440">
    <property type="entry name" value="HypF_C"/>
</dbReference>
<dbReference type="Gene3D" id="3.90.870.50">
    <property type="match status" value="1"/>
</dbReference>
<comment type="catalytic activity">
    <reaction evidence="9">
        <text>an acyl phosphate + H2O = a carboxylate + phosphate + H(+)</text>
        <dbReference type="Rhea" id="RHEA:14965"/>
        <dbReference type="ChEBI" id="CHEBI:15377"/>
        <dbReference type="ChEBI" id="CHEBI:15378"/>
        <dbReference type="ChEBI" id="CHEBI:29067"/>
        <dbReference type="ChEBI" id="CHEBI:43474"/>
        <dbReference type="ChEBI" id="CHEBI:59918"/>
        <dbReference type="EC" id="3.6.1.7"/>
    </reaction>
</comment>
<dbReference type="GO" id="GO:0008270">
    <property type="term" value="F:zinc ion binding"/>
    <property type="evidence" value="ECO:0007669"/>
    <property type="project" value="UniProtKB-KW"/>
</dbReference>
<evidence type="ECO:0000256" key="4">
    <source>
        <dbReference type="ARBA" id="ARBA00022723"/>
    </source>
</evidence>
<dbReference type="PANTHER" id="PTHR42959">
    <property type="entry name" value="CARBAMOYLTRANSFERASE"/>
    <property type="match status" value="1"/>
</dbReference>
<feature type="domain" description="YrdC-like" evidence="11">
    <location>
        <begin position="225"/>
        <end position="420"/>
    </location>
</feature>
<reference evidence="12" key="1">
    <citation type="submission" date="2023-05" db="EMBL/GenBank/DDBJ databases">
        <title>Streptantibioticus silvisoli sp. nov., acidotolerant actinomycetes 1 from pine litter.</title>
        <authorList>
            <person name="Swiecimska M."/>
            <person name="Golinska P."/>
            <person name="Sangal V."/>
            <person name="Wachnowicz B."/>
            <person name="Goodfellow M."/>
        </authorList>
    </citation>
    <scope>NUCLEOTIDE SEQUENCE</scope>
    <source>
        <strain evidence="12">SL13</strain>
    </source>
</reference>
<dbReference type="InterPro" id="IPR055128">
    <property type="entry name" value="HypF_C_2"/>
</dbReference>
<dbReference type="RefSeq" id="WP_271312585.1">
    <property type="nucleotide sequence ID" value="NZ_JABXJJ020000017.1"/>
</dbReference>
<dbReference type="InterPro" id="IPR017968">
    <property type="entry name" value="Acylphosphatase_CS"/>
</dbReference>
<keyword evidence="5" id="KW-0863">Zinc-finger</keyword>
<dbReference type="GO" id="GO:0051604">
    <property type="term" value="P:protein maturation"/>
    <property type="evidence" value="ECO:0007669"/>
    <property type="project" value="TreeGrafter"/>
</dbReference>
<organism evidence="12">
    <name type="scientific">Streptantibioticus silvisoli</name>
    <dbReference type="NCBI Taxonomy" id="2705255"/>
    <lineage>
        <taxon>Bacteria</taxon>
        <taxon>Bacillati</taxon>
        <taxon>Actinomycetota</taxon>
        <taxon>Actinomycetes</taxon>
        <taxon>Kitasatosporales</taxon>
        <taxon>Streptomycetaceae</taxon>
        <taxon>Streptantibioticus</taxon>
    </lineage>
</organism>
<evidence type="ECO:0000256" key="2">
    <source>
        <dbReference type="ARBA" id="ARBA00008097"/>
    </source>
</evidence>
<dbReference type="Gene3D" id="3.30.420.40">
    <property type="match status" value="1"/>
</dbReference>
<name>A0AA90H278_9ACTN</name>
<dbReference type="PROSITE" id="PS51160">
    <property type="entry name" value="ACYLPHOSPHATASE_3"/>
    <property type="match status" value="1"/>
</dbReference>
<evidence type="ECO:0000256" key="6">
    <source>
        <dbReference type="ARBA" id="ARBA00022833"/>
    </source>
</evidence>
<dbReference type="SUPFAM" id="SSF55821">
    <property type="entry name" value="YrdC/RibB"/>
    <property type="match status" value="1"/>
</dbReference>
<dbReference type="SUPFAM" id="SSF54975">
    <property type="entry name" value="Acylphosphatase/BLUF domain-like"/>
    <property type="match status" value="1"/>
</dbReference>
<dbReference type="InterPro" id="IPR017945">
    <property type="entry name" value="DHBP_synth_RibB-like_a/b_dom"/>
</dbReference>
<keyword evidence="6" id="KW-0862">Zinc</keyword>
<keyword evidence="3 12" id="KW-0436">Ligase</keyword>
<dbReference type="PIRSF" id="PIRSF006256">
    <property type="entry name" value="CMPcnvr_hdrg_mat"/>
    <property type="match status" value="1"/>
</dbReference>
<evidence type="ECO:0000259" key="11">
    <source>
        <dbReference type="PROSITE" id="PS51163"/>
    </source>
</evidence>
<evidence type="ECO:0000256" key="3">
    <source>
        <dbReference type="ARBA" id="ARBA00022598"/>
    </source>
</evidence>
<feature type="domain" description="Acylphosphatase-like" evidence="10">
    <location>
        <begin position="14"/>
        <end position="100"/>
    </location>
</feature>
<accession>A0AA90H278</accession>
<dbReference type="PANTHER" id="PTHR42959:SF1">
    <property type="entry name" value="CARBAMOYLTRANSFERASE HYPF"/>
    <property type="match status" value="1"/>
</dbReference>
<feature type="active site" evidence="9">
    <location>
        <position position="47"/>
    </location>
</feature>
<sequence length="805" mass="84997">MTAEPTLAPAAAVRRRVVVRGVVQGVGFRPFVHALAHRLKLSGYVTNTGEGVVAEVEGAPADVTAFCGLIAAQAPPLAVVQSVDHRPLDVRGVSGFSIVPSRADGPRRTLVPPDTATCADCLAELRDPADRRHRHPFITCTHCGPRFTIVTGLPYDRANTTMAGFAMCPRCEREYTDPADRRFHAQPVACHDCGPKLRLLLAPAPDTAAPADVTGAPRPYAGGGADPVAAARLLLARGAIVAVKGLGGYHLACDAANADSVRRLRRRKARGDKPFALMAADVDDIAPLAYLGPEERRLLTGHRRPVVLLRRRPATGPGTRRVADAVAPGSPDLGVMLPYTPVHHLLLGLPGDPPGPRLLVMTSGNRGGEPIVTDDAAALEGLAGLADAWLTHDRPIHVPCDDTVVRICDGEELPVRRSRGYAPFPVLLPVAVTPVLAVGGDLKNTFCLAEGRQAWPSAHVGDMDDLATLTAFGLAERQLESITGVTPRLLAADRHPGYRSSRWAARHAAGRPVRHVQHHHAHIAAVMAENGLDGGRPVIGVAFDGTGYGDDGAVWGGEFLLADYDGYRRAAHLAYVPLPGGDAAVERPYRMALSHLRAAGLPWSADLPCAAACPEPERTLLARQLDTGLNCVPTSSMGRLFDAVASLAGVRQHAGYEAQAAIELEAAAAAFPGEPDHPYAFAPRPGTADRADGPLILDPAPVLAAIVADLRCGTPVPLVAARFHAAVAAEVRRTCRTLRDRWDVRTAALTGGVFANTLLSTACARGLREDGFTVLRHRLVPPNDGGLALGQAVVAARRRPDPADA</sequence>
<comment type="pathway">
    <text evidence="1">Protein modification; [NiFe] hydrogenase maturation.</text>
</comment>
<comment type="caution">
    <text evidence="12">The sequence shown here is derived from an EMBL/GenBank/DDBJ whole genome shotgun (WGS) entry which is preliminary data.</text>
</comment>
<dbReference type="GO" id="GO:0003725">
    <property type="term" value="F:double-stranded RNA binding"/>
    <property type="evidence" value="ECO:0007669"/>
    <property type="project" value="InterPro"/>
</dbReference>
<dbReference type="Pfam" id="PF07503">
    <property type="entry name" value="zf-HYPF"/>
    <property type="match status" value="2"/>
</dbReference>
<dbReference type="EC" id="6.2.-.-" evidence="8"/>
<dbReference type="InterPro" id="IPR051060">
    <property type="entry name" value="Carbamoyltrans_HypF-like"/>
</dbReference>
<dbReference type="Pfam" id="PF01300">
    <property type="entry name" value="Sua5_yciO_yrdC"/>
    <property type="match status" value="1"/>
</dbReference>
<comment type="catalytic activity">
    <reaction evidence="7">
        <text>C-terminal L-cysteinyl-[HypE protein] + carbamoyl phosphate + ATP + H2O = C-terminal S-carboxamide-L-cysteinyl-[HypE protein] + AMP + phosphate + diphosphate + H(+)</text>
        <dbReference type="Rhea" id="RHEA:55636"/>
        <dbReference type="Rhea" id="RHEA-COMP:14247"/>
        <dbReference type="Rhea" id="RHEA-COMP:14392"/>
        <dbReference type="ChEBI" id="CHEBI:15377"/>
        <dbReference type="ChEBI" id="CHEBI:15378"/>
        <dbReference type="ChEBI" id="CHEBI:30616"/>
        <dbReference type="ChEBI" id="CHEBI:33019"/>
        <dbReference type="ChEBI" id="CHEBI:43474"/>
        <dbReference type="ChEBI" id="CHEBI:58228"/>
        <dbReference type="ChEBI" id="CHEBI:76913"/>
        <dbReference type="ChEBI" id="CHEBI:139126"/>
        <dbReference type="ChEBI" id="CHEBI:456215"/>
    </reaction>
</comment>
<evidence type="ECO:0000256" key="9">
    <source>
        <dbReference type="PROSITE-ProRule" id="PRU00520"/>
    </source>
</evidence>
<comment type="similarity">
    <text evidence="2 8">Belongs to the carbamoyltransferase HypF family.</text>
</comment>
<dbReference type="GO" id="GO:0003998">
    <property type="term" value="F:acylphosphatase activity"/>
    <property type="evidence" value="ECO:0007669"/>
    <property type="project" value="UniProtKB-EC"/>
</dbReference>
<proteinExistence type="inferred from homology"/>
<dbReference type="InterPro" id="IPR036046">
    <property type="entry name" value="Acylphosphatase-like_dom_sf"/>
</dbReference>
<dbReference type="GO" id="GO:0016743">
    <property type="term" value="F:carboxyl- or carbamoyltransferase activity"/>
    <property type="evidence" value="ECO:0007669"/>
    <property type="project" value="UniProtKB-UniRule"/>
</dbReference>
<dbReference type="GO" id="GO:0016874">
    <property type="term" value="F:ligase activity"/>
    <property type="evidence" value="ECO:0007669"/>
    <property type="project" value="UniProtKB-UniRule"/>
</dbReference>
<dbReference type="EMBL" id="JABXJJ020000017">
    <property type="protein sequence ID" value="MDI5970701.1"/>
    <property type="molecule type" value="Genomic_DNA"/>
</dbReference>
<protein>
    <recommendedName>
        <fullName evidence="8">Carbamoyltransferase</fullName>
        <ecNumber evidence="8">6.2.-.-</ecNumber>
    </recommendedName>
</protein>
<feature type="active site" evidence="9">
    <location>
        <position position="29"/>
    </location>
</feature>
<dbReference type="Gene3D" id="3.30.420.360">
    <property type="match status" value="1"/>
</dbReference>
<evidence type="ECO:0000313" key="12">
    <source>
        <dbReference type="EMBL" id="MDI5970701.1"/>
    </source>
</evidence>
<dbReference type="AlphaFoldDB" id="A0AA90H278"/>
<gene>
    <name evidence="12" type="primary">hypF</name>
    <name evidence="12" type="ORF">POF50_015370</name>
</gene>
<dbReference type="Gene3D" id="3.30.110.120">
    <property type="match status" value="1"/>
</dbReference>
<evidence type="ECO:0000259" key="10">
    <source>
        <dbReference type="PROSITE" id="PS51160"/>
    </source>
</evidence>
<evidence type="ECO:0000256" key="8">
    <source>
        <dbReference type="PIRNR" id="PIRNR006256"/>
    </source>
</evidence>